<comment type="caution">
    <text evidence="2">The sequence shown here is derived from an EMBL/GenBank/DDBJ whole genome shotgun (WGS) entry which is preliminary data.</text>
</comment>
<evidence type="ECO:0000313" key="3">
    <source>
        <dbReference type="Proteomes" id="UP000600214"/>
    </source>
</evidence>
<keyword evidence="1" id="KW-1133">Transmembrane helix</keyword>
<feature type="transmembrane region" description="Helical" evidence="1">
    <location>
        <begin position="56"/>
        <end position="80"/>
    </location>
</feature>
<reference evidence="3" key="1">
    <citation type="journal article" date="2019" name="Int. J. Syst. Evol. Microbiol.">
        <title>The Global Catalogue of Microorganisms (GCM) 10K type strain sequencing project: providing services to taxonomists for standard genome sequencing and annotation.</title>
        <authorList>
            <consortium name="The Broad Institute Genomics Platform"/>
            <consortium name="The Broad Institute Genome Sequencing Center for Infectious Disease"/>
            <person name="Wu L."/>
            <person name="Ma J."/>
        </authorList>
    </citation>
    <scope>NUCLEOTIDE SEQUENCE [LARGE SCALE GENOMIC DNA]</scope>
    <source>
        <strain evidence="3">CGMCC 1.15288</strain>
    </source>
</reference>
<keyword evidence="3" id="KW-1185">Reference proteome</keyword>
<evidence type="ECO:0008006" key="4">
    <source>
        <dbReference type="Google" id="ProtNLM"/>
    </source>
</evidence>
<protein>
    <recommendedName>
        <fullName evidence="4">ABC-2 type transport system permease protein</fullName>
    </recommendedName>
</protein>
<dbReference type="EMBL" id="BMIA01000002">
    <property type="protein sequence ID" value="GGH37023.1"/>
    <property type="molecule type" value="Genomic_DNA"/>
</dbReference>
<feature type="transmembrane region" description="Helical" evidence="1">
    <location>
        <begin position="147"/>
        <end position="169"/>
    </location>
</feature>
<evidence type="ECO:0000256" key="1">
    <source>
        <dbReference type="SAM" id="Phobius"/>
    </source>
</evidence>
<evidence type="ECO:0000313" key="2">
    <source>
        <dbReference type="EMBL" id="GGH37023.1"/>
    </source>
</evidence>
<accession>A0ABQ1YT88</accession>
<feature type="transmembrane region" description="Helical" evidence="1">
    <location>
        <begin position="25"/>
        <end position="44"/>
    </location>
</feature>
<sequence length="270" mass="30992">MNQTFNIHRFTLMLRLDWAEKGKNYLLMACVLVFCLLILMMPVAMSDEYSNFREVLHYFALIMILLLGGSLYTSTAFSQYSASDTGIAALMLPASGIEKFLSSLLINLLFVVSFLVFFWQFHYFIIDLANKSLPPNGDKYRYIPEDFMLYSTYSYLGIQSAVFLGSIYFKKSSYIKTAAVFIGFACITTLMNLMLATSLASNPSKIAVFPLTGWKLWYYPKDDMSPPEYVAGFYHLTFPPEMFTALQVFSVFIALMLWACAYFQMKEREI</sequence>
<feature type="transmembrane region" description="Helical" evidence="1">
    <location>
        <begin position="178"/>
        <end position="200"/>
    </location>
</feature>
<organism evidence="2 3">
    <name type="scientific">Dyadobacter endophyticus</name>
    <dbReference type="NCBI Taxonomy" id="1749036"/>
    <lineage>
        <taxon>Bacteria</taxon>
        <taxon>Pseudomonadati</taxon>
        <taxon>Bacteroidota</taxon>
        <taxon>Cytophagia</taxon>
        <taxon>Cytophagales</taxon>
        <taxon>Spirosomataceae</taxon>
        <taxon>Dyadobacter</taxon>
    </lineage>
</organism>
<dbReference type="Proteomes" id="UP000600214">
    <property type="component" value="Unassembled WGS sequence"/>
</dbReference>
<dbReference type="RefSeq" id="WP_188933408.1">
    <property type="nucleotide sequence ID" value="NZ_BMIA01000002.1"/>
</dbReference>
<feature type="transmembrane region" description="Helical" evidence="1">
    <location>
        <begin position="100"/>
        <end position="125"/>
    </location>
</feature>
<keyword evidence="1" id="KW-0472">Membrane</keyword>
<proteinExistence type="predicted"/>
<keyword evidence="1" id="KW-0812">Transmembrane</keyword>
<gene>
    <name evidence="2" type="ORF">GCM10007423_29750</name>
</gene>
<name>A0ABQ1YT88_9BACT</name>
<feature type="transmembrane region" description="Helical" evidence="1">
    <location>
        <begin position="242"/>
        <end position="263"/>
    </location>
</feature>